<accession>A0A9P1M9E5</accession>
<evidence type="ECO:0000256" key="1">
    <source>
        <dbReference type="SAM" id="MobiDB-lite"/>
    </source>
</evidence>
<dbReference type="OrthoDB" id="2194683at2759"/>
<feature type="compositionally biased region" description="Polar residues" evidence="1">
    <location>
        <begin position="1"/>
        <end position="15"/>
    </location>
</feature>
<feature type="region of interest" description="Disordered" evidence="1">
    <location>
        <begin position="1"/>
        <end position="76"/>
    </location>
</feature>
<protein>
    <submittedName>
        <fullName evidence="2">Uncharacterized protein</fullName>
    </submittedName>
</protein>
<reference evidence="2" key="1">
    <citation type="submission" date="2022-11" db="EMBL/GenBank/DDBJ databases">
        <authorList>
            <person name="Scott C."/>
            <person name="Bruce N."/>
        </authorList>
    </citation>
    <scope>NUCLEOTIDE SEQUENCE</scope>
</reference>
<dbReference type="AlphaFoldDB" id="A0A9P1M9E5"/>
<evidence type="ECO:0000313" key="2">
    <source>
        <dbReference type="EMBL" id="CAI4214641.1"/>
    </source>
</evidence>
<name>A0A9P1M9E5_9PEZI</name>
<evidence type="ECO:0000313" key="3">
    <source>
        <dbReference type="Proteomes" id="UP000838763"/>
    </source>
</evidence>
<dbReference type="Proteomes" id="UP000838763">
    <property type="component" value="Unassembled WGS sequence"/>
</dbReference>
<sequence length="122" mass="13051">MSRNPGPRSRSNTTRGVRPEPQGGVPLHLGANGHNGHNGQQQQQQQHQNASNGAAAAAAAAAAEAAQNPNAKKIRSLQKKIRAIEDLEMRLARSEKLEDTQMKKIATKQAVLAELSSLETSQ</sequence>
<proteinExistence type="predicted"/>
<keyword evidence="3" id="KW-1185">Reference proteome</keyword>
<dbReference type="EMBL" id="CALLCH030000012">
    <property type="protein sequence ID" value="CAI4214641.1"/>
    <property type="molecule type" value="Genomic_DNA"/>
</dbReference>
<comment type="caution">
    <text evidence="2">The sequence shown here is derived from an EMBL/GenBank/DDBJ whole genome shotgun (WGS) entry which is preliminary data.</text>
</comment>
<gene>
    <name evidence="2" type="ORF">PPNO1_LOCUS4370</name>
</gene>
<feature type="compositionally biased region" description="Low complexity" evidence="1">
    <location>
        <begin position="30"/>
        <end position="71"/>
    </location>
</feature>
<organism evidence="2 3">
    <name type="scientific">Parascedosporium putredinis</name>
    <dbReference type="NCBI Taxonomy" id="1442378"/>
    <lineage>
        <taxon>Eukaryota</taxon>
        <taxon>Fungi</taxon>
        <taxon>Dikarya</taxon>
        <taxon>Ascomycota</taxon>
        <taxon>Pezizomycotina</taxon>
        <taxon>Sordariomycetes</taxon>
        <taxon>Hypocreomycetidae</taxon>
        <taxon>Microascales</taxon>
        <taxon>Microascaceae</taxon>
        <taxon>Parascedosporium</taxon>
    </lineage>
</organism>